<name>A0A1B9AE68_9BACI</name>
<comment type="caution">
    <text evidence="1">The sequence shown here is derived from an EMBL/GenBank/DDBJ whole genome shotgun (WGS) entry which is preliminary data.</text>
</comment>
<dbReference type="Proteomes" id="UP000092578">
    <property type="component" value="Unassembled WGS sequence"/>
</dbReference>
<evidence type="ECO:0000313" key="1">
    <source>
        <dbReference type="EMBL" id="OCA82132.1"/>
    </source>
</evidence>
<dbReference type="EMBL" id="MAYT01000030">
    <property type="protein sequence ID" value="OCA82132.1"/>
    <property type="molecule type" value="Genomic_DNA"/>
</dbReference>
<protein>
    <submittedName>
        <fullName evidence="1">Uncharacterized protein</fullName>
    </submittedName>
</protein>
<keyword evidence="2" id="KW-1185">Reference proteome</keyword>
<proteinExistence type="predicted"/>
<evidence type="ECO:0000313" key="2">
    <source>
        <dbReference type="Proteomes" id="UP000092578"/>
    </source>
</evidence>
<dbReference type="AlphaFoldDB" id="A0A1B9AE68"/>
<reference evidence="2" key="1">
    <citation type="submission" date="2016-05" db="EMBL/GenBank/DDBJ databases">
        <authorList>
            <person name="Liu B."/>
            <person name="Wang J."/>
            <person name="Zhu Y."/>
            <person name="Liu G."/>
            <person name="Chen Q."/>
            <person name="Chen Z."/>
            <person name="Lan J."/>
            <person name="Che J."/>
            <person name="Ge C."/>
            <person name="Shi H."/>
            <person name="Pan Z."/>
            <person name="Liu X."/>
        </authorList>
    </citation>
    <scope>NUCLEOTIDE SEQUENCE [LARGE SCALE GENOMIC DNA]</scope>
    <source>
        <strain evidence="2">FJAT-27215</strain>
    </source>
</reference>
<organism evidence="1 2">
    <name type="scientific">Pseudobacillus wudalianchiensis</name>
    <dbReference type="NCBI Taxonomy" id="1743143"/>
    <lineage>
        <taxon>Bacteria</taxon>
        <taxon>Bacillati</taxon>
        <taxon>Bacillota</taxon>
        <taxon>Bacilli</taxon>
        <taxon>Bacillales</taxon>
        <taxon>Bacillaceae</taxon>
        <taxon>Pseudobacillus</taxon>
    </lineage>
</organism>
<gene>
    <name evidence="1" type="ORF">A8F95_15670</name>
</gene>
<accession>A0A1B9AE68</accession>
<sequence length="81" mass="8988">MRTKPDSIIAVVETGLSSNNLYTAKQILKNWELISPKEQITVGIGKTTTDLHQPVESAKQAEQAAHFSSAFRPLFRNHLLA</sequence>